<dbReference type="AlphaFoldDB" id="A0A6J4SC49"/>
<feature type="compositionally biased region" description="Low complexity" evidence="1">
    <location>
        <begin position="22"/>
        <end position="31"/>
    </location>
</feature>
<evidence type="ECO:0000256" key="1">
    <source>
        <dbReference type="SAM" id="MobiDB-lite"/>
    </source>
</evidence>
<organism evidence="2">
    <name type="scientific">uncultured Solirubrobacterales bacterium</name>
    <dbReference type="NCBI Taxonomy" id="768556"/>
    <lineage>
        <taxon>Bacteria</taxon>
        <taxon>Bacillati</taxon>
        <taxon>Actinomycetota</taxon>
        <taxon>Thermoleophilia</taxon>
        <taxon>Solirubrobacterales</taxon>
        <taxon>environmental samples</taxon>
    </lineage>
</organism>
<accession>A0A6J4SC49</accession>
<proteinExistence type="predicted"/>
<protein>
    <submittedName>
        <fullName evidence="2">Uncharacterized protein</fullName>
    </submittedName>
</protein>
<feature type="compositionally biased region" description="Basic residues" evidence="1">
    <location>
        <begin position="72"/>
        <end position="96"/>
    </location>
</feature>
<feature type="non-terminal residue" evidence="2">
    <location>
        <position position="1"/>
    </location>
</feature>
<evidence type="ECO:0000313" key="2">
    <source>
        <dbReference type="EMBL" id="CAA9494415.1"/>
    </source>
</evidence>
<reference evidence="2" key="1">
    <citation type="submission" date="2020-02" db="EMBL/GenBank/DDBJ databases">
        <authorList>
            <person name="Meier V. D."/>
        </authorList>
    </citation>
    <scope>NUCLEOTIDE SEQUENCE</scope>
    <source>
        <strain evidence="2">AVDCRST_MAG45</strain>
    </source>
</reference>
<gene>
    <name evidence="2" type="ORF">AVDCRST_MAG45-926</name>
</gene>
<sequence>VSGRHQGAHRGGGSALRGGRAGAQAAQARLPPRAPRSGRRPDLARGAAGADGVQGSGRRRTGRRRDPARVLQRTRTRRAPGRLGRGLRARARARLRRPADHPPRRQGGRASTRARALAL</sequence>
<feature type="non-terminal residue" evidence="2">
    <location>
        <position position="119"/>
    </location>
</feature>
<feature type="region of interest" description="Disordered" evidence="1">
    <location>
        <begin position="1"/>
        <end position="119"/>
    </location>
</feature>
<name>A0A6J4SC49_9ACTN</name>
<dbReference type="EMBL" id="CADCVU010000082">
    <property type="protein sequence ID" value="CAA9494415.1"/>
    <property type="molecule type" value="Genomic_DNA"/>
</dbReference>
<feature type="compositionally biased region" description="Gly residues" evidence="1">
    <location>
        <begin position="9"/>
        <end position="21"/>
    </location>
</feature>